<feature type="region of interest" description="Disordered" evidence="1">
    <location>
        <begin position="175"/>
        <end position="205"/>
    </location>
</feature>
<dbReference type="AlphaFoldDB" id="A0AAV7MRD1"/>
<keyword evidence="3" id="KW-1185">Reference proteome</keyword>
<comment type="caution">
    <text evidence="2">The sequence shown here is derived from an EMBL/GenBank/DDBJ whole genome shotgun (WGS) entry which is preliminary data.</text>
</comment>
<protein>
    <submittedName>
        <fullName evidence="2">Uncharacterized protein</fullName>
    </submittedName>
</protein>
<feature type="compositionally biased region" description="Basic and acidic residues" evidence="1">
    <location>
        <begin position="116"/>
        <end position="137"/>
    </location>
</feature>
<reference evidence="2" key="1">
    <citation type="journal article" date="2022" name="bioRxiv">
        <title>Sequencing and chromosome-scale assembly of the giantPleurodeles waltlgenome.</title>
        <authorList>
            <person name="Brown T."/>
            <person name="Elewa A."/>
            <person name="Iarovenko S."/>
            <person name="Subramanian E."/>
            <person name="Araus A.J."/>
            <person name="Petzold A."/>
            <person name="Susuki M."/>
            <person name="Suzuki K.-i.T."/>
            <person name="Hayashi T."/>
            <person name="Toyoda A."/>
            <person name="Oliveira C."/>
            <person name="Osipova E."/>
            <person name="Leigh N.D."/>
            <person name="Simon A."/>
            <person name="Yun M.H."/>
        </authorList>
    </citation>
    <scope>NUCLEOTIDE SEQUENCE</scope>
    <source>
        <strain evidence="2">20211129_DDA</strain>
        <tissue evidence="2">Liver</tissue>
    </source>
</reference>
<evidence type="ECO:0000256" key="1">
    <source>
        <dbReference type="SAM" id="MobiDB-lite"/>
    </source>
</evidence>
<feature type="region of interest" description="Disordered" evidence="1">
    <location>
        <begin position="93"/>
        <end position="137"/>
    </location>
</feature>
<evidence type="ECO:0000313" key="3">
    <source>
        <dbReference type="Proteomes" id="UP001066276"/>
    </source>
</evidence>
<sequence length="205" mass="22103">MAAEAKVQEVLRLLTEAGRMDLVRAEAAGAPRPARRAASRVAAAVLTCSAPCHAAVSVKTWGSGANRQRWRSCNSRAPARSAVILLNRSPRWEPGIESPQLGRERGLRGSQQHLGDTPDCRERAGRSAGSDLRESLRWRPCGSEPPTRCDRRETGGPAVSEPLCRQCWRMGAARSRKEGDRGRLQRAGHGRGVVTSGSPPGGIGW</sequence>
<evidence type="ECO:0000313" key="2">
    <source>
        <dbReference type="EMBL" id="KAJ1106306.1"/>
    </source>
</evidence>
<name>A0AAV7MRD1_PLEWA</name>
<organism evidence="2 3">
    <name type="scientific">Pleurodeles waltl</name>
    <name type="common">Iberian ribbed newt</name>
    <dbReference type="NCBI Taxonomy" id="8319"/>
    <lineage>
        <taxon>Eukaryota</taxon>
        <taxon>Metazoa</taxon>
        <taxon>Chordata</taxon>
        <taxon>Craniata</taxon>
        <taxon>Vertebrata</taxon>
        <taxon>Euteleostomi</taxon>
        <taxon>Amphibia</taxon>
        <taxon>Batrachia</taxon>
        <taxon>Caudata</taxon>
        <taxon>Salamandroidea</taxon>
        <taxon>Salamandridae</taxon>
        <taxon>Pleurodelinae</taxon>
        <taxon>Pleurodeles</taxon>
    </lineage>
</organism>
<gene>
    <name evidence="2" type="ORF">NDU88_003707</name>
</gene>
<proteinExistence type="predicted"/>
<accession>A0AAV7MRD1</accession>
<dbReference type="Proteomes" id="UP001066276">
    <property type="component" value="Chromosome 9"/>
</dbReference>
<dbReference type="EMBL" id="JANPWB010000013">
    <property type="protein sequence ID" value="KAJ1106306.1"/>
    <property type="molecule type" value="Genomic_DNA"/>
</dbReference>